<dbReference type="EMBL" id="CP045891">
    <property type="protein sequence ID" value="QQP57470.1"/>
    <property type="molecule type" value="Genomic_DNA"/>
</dbReference>
<organism evidence="1 2">
    <name type="scientific">Caligus rogercresseyi</name>
    <name type="common">Sea louse</name>
    <dbReference type="NCBI Taxonomy" id="217165"/>
    <lineage>
        <taxon>Eukaryota</taxon>
        <taxon>Metazoa</taxon>
        <taxon>Ecdysozoa</taxon>
        <taxon>Arthropoda</taxon>
        <taxon>Crustacea</taxon>
        <taxon>Multicrustacea</taxon>
        <taxon>Hexanauplia</taxon>
        <taxon>Copepoda</taxon>
        <taxon>Siphonostomatoida</taxon>
        <taxon>Caligidae</taxon>
        <taxon>Caligus</taxon>
    </lineage>
</organism>
<feature type="non-terminal residue" evidence="1">
    <location>
        <position position="1"/>
    </location>
</feature>
<dbReference type="Proteomes" id="UP000595437">
    <property type="component" value="Chromosome 2"/>
</dbReference>
<evidence type="ECO:0000313" key="1">
    <source>
        <dbReference type="EMBL" id="QQP57470.1"/>
    </source>
</evidence>
<accession>A0A7T8QWA9</accession>
<keyword evidence="2" id="KW-1185">Reference proteome</keyword>
<evidence type="ECO:0000313" key="2">
    <source>
        <dbReference type="Proteomes" id="UP000595437"/>
    </source>
</evidence>
<reference evidence="2" key="1">
    <citation type="submission" date="2021-01" db="EMBL/GenBank/DDBJ databases">
        <title>Caligus Genome Assembly.</title>
        <authorList>
            <person name="Gallardo-Escarate C."/>
        </authorList>
    </citation>
    <scope>NUCLEOTIDE SEQUENCE [LARGE SCALE GENOMIC DNA]</scope>
</reference>
<dbReference type="AlphaFoldDB" id="A0A7T8QWA9"/>
<name>A0A7T8QWA9_CALRO</name>
<gene>
    <name evidence="1" type="ORF">FKW44_002477</name>
</gene>
<dbReference type="OrthoDB" id="10017160at2759"/>
<sequence>INSQHSHHLYKLPVSPLQMDTPDFRSFFLIKLAKTLKQNPRDLVSTFPDSCPGLSAIKRRRKDFDNGSFGEQYVIRKTLGDDSR</sequence>
<protein>
    <submittedName>
        <fullName evidence="1">Uncharacterized protein</fullName>
    </submittedName>
</protein>
<proteinExistence type="predicted"/>